<sequence length="390" mass="44750">MSNYKYPLLLGIIAFVASCSQKESIQESDNEKPFRLTKIDSFEVQNLTRVFIRDYSPEERIYLGYSMVEDEILEISEEGEVLNRIKKKGEGPDLYGNWNPIGISFGPNQERVVELPFRIVTYDANYEVLQDQRIQSPLPIRTFGPMGRTEYFQAEDTTYYLVGPCNYLSAHYLIMNEEGRDTLKNFFQINILSGEMKSVVPYREESPYKSTEGIYQELMTKSFLVDHKTDELWLVHALSKDIEVYDLPQFNLSKTIPLIHEEFMSYSPVPIGTQGNDEQITPLRFLAGRNKQLIQLEPNLFLINYYKGISEAAYQTRIAEDATYTPTIDPKENSIIIILDGKQVGAELPSVPGSILFGLGDGKFLVQEPENPEVEEEKTKFSVYQLIKDS</sequence>
<evidence type="ECO:0000313" key="2">
    <source>
        <dbReference type="Proteomes" id="UP001206788"/>
    </source>
</evidence>
<dbReference type="Proteomes" id="UP001206788">
    <property type="component" value="Unassembled WGS sequence"/>
</dbReference>
<dbReference type="RefSeq" id="WP_259413943.1">
    <property type="nucleotide sequence ID" value="NZ_JANWGH010000001.1"/>
</dbReference>
<comment type="caution">
    <text evidence="1">The sequence shown here is derived from an EMBL/GenBank/DDBJ whole genome shotgun (WGS) entry which is preliminary data.</text>
</comment>
<protein>
    <recommendedName>
        <fullName evidence="3">TolB-like 6-blade propeller-like</fullName>
    </recommendedName>
</protein>
<keyword evidence="2" id="KW-1185">Reference proteome</keyword>
<accession>A0ABT2G4S5</accession>
<dbReference type="PROSITE" id="PS51257">
    <property type="entry name" value="PROKAR_LIPOPROTEIN"/>
    <property type="match status" value="1"/>
</dbReference>
<organism evidence="1 2">
    <name type="scientific">Algoriphagus limi</name>
    <dbReference type="NCBI Taxonomy" id="2975273"/>
    <lineage>
        <taxon>Bacteria</taxon>
        <taxon>Pseudomonadati</taxon>
        <taxon>Bacteroidota</taxon>
        <taxon>Cytophagia</taxon>
        <taxon>Cytophagales</taxon>
        <taxon>Cyclobacteriaceae</taxon>
        <taxon>Algoriphagus</taxon>
    </lineage>
</organism>
<gene>
    <name evidence="1" type="ORF">NY014_07510</name>
</gene>
<proteinExistence type="predicted"/>
<evidence type="ECO:0000313" key="1">
    <source>
        <dbReference type="EMBL" id="MCS5490271.1"/>
    </source>
</evidence>
<reference evidence="1 2" key="1">
    <citation type="submission" date="2022-08" db="EMBL/GenBank/DDBJ databases">
        <title>Algoriphagus sp. CAU 1643 isolated from mud.</title>
        <authorList>
            <person name="Kim W."/>
        </authorList>
    </citation>
    <scope>NUCLEOTIDE SEQUENCE [LARGE SCALE GENOMIC DNA]</scope>
    <source>
        <strain evidence="1 2">CAU 1643</strain>
    </source>
</reference>
<name>A0ABT2G4S5_9BACT</name>
<evidence type="ECO:0008006" key="3">
    <source>
        <dbReference type="Google" id="ProtNLM"/>
    </source>
</evidence>
<dbReference type="EMBL" id="JANWGH010000001">
    <property type="protein sequence ID" value="MCS5490271.1"/>
    <property type="molecule type" value="Genomic_DNA"/>
</dbReference>